<dbReference type="InterPro" id="IPR011992">
    <property type="entry name" value="EF-hand-dom_pair"/>
</dbReference>
<evidence type="ECO:0000313" key="13">
    <source>
        <dbReference type="Ensembl" id="ENSDCDP00010019603.1"/>
    </source>
</evidence>
<dbReference type="InterPro" id="IPR051977">
    <property type="entry name" value="Rab11-interacting_regulator"/>
</dbReference>
<evidence type="ECO:0000256" key="8">
    <source>
        <dbReference type="ARBA" id="ARBA00023136"/>
    </source>
</evidence>
<evidence type="ECO:0000256" key="4">
    <source>
        <dbReference type="ARBA" id="ARBA00022448"/>
    </source>
</evidence>
<feature type="compositionally biased region" description="Basic and acidic residues" evidence="10">
    <location>
        <begin position="158"/>
        <end position="199"/>
    </location>
</feature>
<feature type="region of interest" description="Disordered" evidence="10">
    <location>
        <begin position="1207"/>
        <end position="1228"/>
    </location>
</feature>
<accession>A0AAY4BF96</accession>
<dbReference type="CDD" id="cd00051">
    <property type="entry name" value="EFh"/>
    <property type="match status" value="1"/>
</dbReference>
<dbReference type="Gene3D" id="1.20.5.2440">
    <property type="match status" value="1"/>
</dbReference>
<dbReference type="GO" id="GO:0032465">
    <property type="term" value="P:regulation of cytokinesis"/>
    <property type="evidence" value="ECO:0007669"/>
    <property type="project" value="TreeGrafter"/>
</dbReference>
<feature type="region of interest" description="Disordered" evidence="10">
    <location>
        <begin position="673"/>
        <end position="779"/>
    </location>
</feature>
<dbReference type="Pfam" id="PF25450">
    <property type="entry name" value="Rab11-FIP3"/>
    <property type="match status" value="1"/>
</dbReference>
<dbReference type="GO" id="GO:0051301">
    <property type="term" value="P:cell division"/>
    <property type="evidence" value="ECO:0007669"/>
    <property type="project" value="UniProtKB-KW"/>
</dbReference>
<dbReference type="RefSeq" id="XP_028845077.1">
    <property type="nucleotide sequence ID" value="XM_028989244.1"/>
</dbReference>
<dbReference type="GO" id="GO:0030496">
    <property type="term" value="C:midbody"/>
    <property type="evidence" value="ECO:0007669"/>
    <property type="project" value="UniProtKB-SubCell"/>
</dbReference>
<feature type="domain" description="FIP-RBD" evidence="12">
    <location>
        <begin position="1551"/>
        <end position="1613"/>
    </location>
</feature>
<dbReference type="FunFam" id="1.20.5.2440:FF:000001">
    <property type="entry name" value="RAB11 family interacting protein 4"/>
    <property type="match status" value="1"/>
</dbReference>
<comment type="subcellular location">
    <subcellularLocation>
        <location evidence="2">Cleavage furrow</location>
    </subcellularLocation>
    <subcellularLocation>
        <location evidence="1">Midbody</location>
    </subcellularLocation>
    <subcellularLocation>
        <location evidence="3">Recycling endosome membrane</location>
        <topology evidence="3">Peripheral membrane protein</topology>
    </subcellularLocation>
</comment>
<dbReference type="SUPFAM" id="SSF47473">
    <property type="entry name" value="EF-hand"/>
    <property type="match status" value="1"/>
</dbReference>
<evidence type="ECO:0000259" key="12">
    <source>
        <dbReference type="PROSITE" id="PS51511"/>
    </source>
</evidence>
<dbReference type="PANTHER" id="PTHR15726:SF6">
    <property type="entry name" value="RAB11 FAMILY-INTERACTING PROTEIN 3"/>
    <property type="match status" value="1"/>
</dbReference>
<dbReference type="Ensembl" id="ENSDCDT00010020721.1">
    <property type="protein sequence ID" value="ENSDCDP00010019603.1"/>
    <property type="gene ID" value="ENSDCDG00010008833.1"/>
</dbReference>
<keyword evidence="5" id="KW-0132">Cell division</keyword>
<organism evidence="13 14">
    <name type="scientific">Denticeps clupeoides</name>
    <name type="common">denticle herring</name>
    <dbReference type="NCBI Taxonomy" id="299321"/>
    <lineage>
        <taxon>Eukaryota</taxon>
        <taxon>Metazoa</taxon>
        <taxon>Chordata</taxon>
        <taxon>Craniata</taxon>
        <taxon>Vertebrata</taxon>
        <taxon>Euteleostomi</taxon>
        <taxon>Actinopterygii</taxon>
        <taxon>Neopterygii</taxon>
        <taxon>Teleostei</taxon>
        <taxon>Clupei</taxon>
        <taxon>Clupeiformes</taxon>
        <taxon>Denticipitoidei</taxon>
        <taxon>Denticipitidae</taxon>
        <taxon>Denticeps</taxon>
    </lineage>
</organism>
<evidence type="ECO:0000313" key="14">
    <source>
        <dbReference type="Proteomes" id="UP000694580"/>
    </source>
</evidence>
<sequence length="1613" mass="176527">MEQVLLSSPGRHANWDADQNSLGFLLLDSSSADPPGAGQETGTGVIEYEGGEVMSLNLGGIFQENALNLDLFRTSQFSGGEQVFPWEPHLELENQPSPSPGFPASSEVDAQQATPPMPSEDREPPAPSEDQEPPAPSEDSEPPAPSEDSEPATLPTPSEDREPPTPSEDREPPTPSEDREPPTPSEDREPPTPSEDREPATPPTPSEDREPATPPTPSEDRDPPTPSEDREPPTPSEDREPATPPTPSEDREPATPPTPSEDREPPTPSEDREPPTPSEDREPPTPSEDREPPTASEGREPATPPTASEDREPATPPTPSENREPATPPTASEGREPATPPTASEDREPATPPTPSENREPATPPTPSEDREPPTPSEDREPPTPSEDREPATPPTPSEGREPPTPSEGREPPTPSEGREPPTPSEGREPPTPSEDSEPATPPTPSEDSEPATPPTPSEDREPPTPNEDRGPATPPTPAIPRHTPAPAQGSERSFEDRTPPHGPLYFPPFPAESGWQEPVERVQTGVRSELEPHTPERSALADFFSWMAEGTQESHSGRGSLQHASDQSGPHGTEPTRASQEHVADLPDLEPLWELVTDVPLGINDSAPEAESVACAEISAELVLGPDAWSESRPSLEISSEIEQRLDLQPEFAPWLDSPSEPTRREDVLPEALGCSSHPQPGEHMNEINTSSTPESETVSHISGEPAQTTDPSEEMRGVLWEMPEPPCWTDDPSLSRDVSESEPLVDISSSETVRPERHVPPEPAHRAQCPNDALLSRDTPETDILLEPKPDIISLEPVPLIDIFSGGMEAPPGTHSSSEPRPRTDGAIALTELVLEGEPMSQQRLPYITTKCSVGAHTLESDRFDTHTLDNKSSSYSSDFDRPTSTGECDFNTDVHPDPGRARESESSCSPASPALLTCTGDRDRLACSANQTQREEGDTDTELPRAQVGPGQVTRVQGQRDGSPAAEASGGLMDLQHVVSLPEPAYPEPSPCVGAQTPFGAVPETMGPITVVSSAPLREVFQALDQDGDGFVRMEEFMEFAAAYGAEHVKDLTRFLDPSGLGVISFEDFHRGITAISSGGSDPDLYRLELSSVDTTGPAEEYDEQAEVSDSMYLGSESAYSECETFTDEDTGALAPPELHEDVETDSGIENTLTEGDDSRNRYSLSADLHGHALTAVIGGEEEHFEDFGESNTSELLLANHEEGRAGLDGDGDPEPPNHPGSPLRCPTVVTPSGEMPSSVQALLQSEALDFFCSHCHKQISRLEDLSTRLHLLEMNSSGKRLSSKKAARLLQSSTLGLDGMGDLAHGLLDLSDTDLTDKVLLLERRVCELEQDSQTSEEQHARLRQDNLTLVHRANALEEQLKEQELRSEETLLSHSRKHRDTIAKLQRERDLEIENLQARLQQLDEENSELRSCVPCLRANIERLEEEKLKLQDEVEDISDRLNEELESRRKMTDKLSHERHSSQKEKESTQELIEDLRKQLEHLQLFKLEVEAKRGRCPSVGLQEYNTRTREHELEQEIRRLKQDNRSLKEQNDELNGQIINLSIQGAKNLVTTSFSESLAAEINSVSRSELMEAIHKQEEINYRLQDYIDRIIVAIMESNPSILEVK</sequence>
<evidence type="ECO:0000256" key="7">
    <source>
        <dbReference type="ARBA" id="ARBA00023054"/>
    </source>
</evidence>
<evidence type="ECO:0000256" key="3">
    <source>
        <dbReference type="ARBA" id="ARBA00004654"/>
    </source>
</evidence>
<dbReference type="InterPro" id="IPR057316">
    <property type="entry name" value="Rab11-FIP3/4_dom"/>
</dbReference>
<dbReference type="Gene3D" id="1.10.238.10">
    <property type="entry name" value="EF-hand"/>
    <property type="match status" value="1"/>
</dbReference>
<dbReference type="Proteomes" id="UP000694580">
    <property type="component" value="Chromosome 8"/>
</dbReference>
<dbReference type="GeneTree" id="ENSGT00440000033742"/>
<evidence type="ECO:0000256" key="2">
    <source>
        <dbReference type="ARBA" id="ARBA00004626"/>
    </source>
</evidence>
<reference evidence="13" key="2">
    <citation type="submission" date="2025-08" db="UniProtKB">
        <authorList>
            <consortium name="Ensembl"/>
        </authorList>
    </citation>
    <scope>IDENTIFICATION</scope>
</reference>
<protein>
    <recommendedName>
        <fullName evidence="15">Rab11 family-interacting protein 3</fullName>
    </recommendedName>
</protein>
<keyword evidence="14" id="KW-1185">Reference proteome</keyword>
<feature type="compositionally biased region" description="Basic and acidic residues" evidence="10">
    <location>
        <begin position="368"/>
        <end position="391"/>
    </location>
</feature>
<evidence type="ECO:0000256" key="10">
    <source>
        <dbReference type="SAM" id="MobiDB-lite"/>
    </source>
</evidence>
<name>A0AAY4BF96_9TELE</name>
<dbReference type="InterPro" id="IPR002048">
    <property type="entry name" value="EF_hand_dom"/>
</dbReference>
<keyword evidence="4" id="KW-0813">Transport</keyword>
<keyword evidence="7" id="KW-0175">Coiled coil</keyword>
<feature type="compositionally biased region" description="Basic and acidic residues" evidence="10">
    <location>
        <begin position="895"/>
        <end position="908"/>
    </location>
</feature>
<keyword evidence="9" id="KW-0131">Cell cycle</keyword>
<feature type="compositionally biased region" description="Basic and acidic residues" evidence="10">
    <location>
        <begin position="862"/>
        <end position="872"/>
    </location>
</feature>
<feature type="region of interest" description="Disordered" evidence="10">
    <location>
        <begin position="90"/>
        <end position="589"/>
    </location>
</feature>
<keyword evidence="8" id="KW-0472">Membrane</keyword>
<dbReference type="SMART" id="SM00054">
    <property type="entry name" value="EFh"/>
    <property type="match status" value="2"/>
</dbReference>
<evidence type="ECO:0000256" key="5">
    <source>
        <dbReference type="ARBA" id="ARBA00022618"/>
    </source>
</evidence>
<dbReference type="PROSITE" id="PS50222">
    <property type="entry name" value="EF_HAND_2"/>
    <property type="match status" value="1"/>
</dbReference>
<dbReference type="Pfam" id="PF13499">
    <property type="entry name" value="EF-hand_7"/>
    <property type="match status" value="1"/>
</dbReference>
<dbReference type="GO" id="GO:0030139">
    <property type="term" value="C:endocytic vesicle"/>
    <property type="evidence" value="ECO:0007669"/>
    <property type="project" value="TreeGrafter"/>
</dbReference>
<dbReference type="RefSeq" id="XP_028845078.1">
    <property type="nucleotide sequence ID" value="XM_028989245.1"/>
</dbReference>
<feature type="region of interest" description="Disordered" evidence="10">
    <location>
        <begin position="862"/>
        <end position="918"/>
    </location>
</feature>
<dbReference type="PROSITE" id="PS51511">
    <property type="entry name" value="FIP_RBD"/>
    <property type="match status" value="1"/>
</dbReference>
<feature type="compositionally biased region" description="Basic and acidic residues" evidence="10">
    <location>
        <begin position="755"/>
        <end position="767"/>
    </location>
</feature>
<evidence type="ECO:0000256" key="1">
    <source>
        <dbReference type="ARBA" id="ARBA00004214"/>
    </source>
</evidence>
<dbReference type="GO" id="GO:0032154">
    <property type="term" value="C:cleavage furrow"/>
    <property type="evidence" value="ECO:0007669"/>
    <property type="project" value="UniProtKB-SubCell"/>
</dbReference>
<gene>
    <name evidence="13" type="primary">RAB11FIP3</name>
</gene>
<feature type="compositionally biased region" description="Pro residues" evidence="10">
    <location>
        <begin position="501"/>
        <end position="511"/>
    </location>
</feature>
<evidence type="ECO:0008006" key="15">
    <source>
        <dbReference type="Google" id="ProtNLM"/>
    </source>
</evidence>
<evidence type="ECO:0000259" key="11">
    <source>
        <dbReference type="PROSITE" id="PS50222"/>
    </source>
</evidence>
<feature type="domain" description="EF-hand" evidence="11">
    <location>
        <begin position="1015"/>
        <end position="1050"/>
    </location>
</feature>
<feature type="compositionally biased region" description="Polar residues" evidence="10">
    <location>
        <begin position="873"/>
        <end position="889"/>
    </location>
</feature>
<feature type="region of interest" description="Disordered" evidence="10">
    <location>
        <begin position="805"/>
        <end position="826"/>
    </location>
</feature>
<feature type="compositionally biased region" description="Basic and acidic residues" evidence="10">
    <location>
        <begin position="458"/>
        <end position="471"/>
    </location>
</feature>
<feature type="region of interest" description="Disordered" evidence="10">
    <location>
        <begin position="932"/>
        <end position="971"/>
    </location>
</feature>
<reference evidence="13" key="3">
    <citation type="submission" date="2025-09" db="UniProtKB">
        <authorList>
            <consortium name="Ensembl"/>
        </authorList>
    </citation>
    <scope>IDENTIFICATION</scope>
</reference>
<feature type="compositionally biased region" description="Basic and acidic residues" evidence="10">
    <location>
        <begin position="218"/>
        <end position="241"/>
    </location>
</feature>
<evidence type="ECO:0000256" key="6">
    <source>
        <dbReference type="ARBA" id="ARBA00022753"/>
    </source>
</evidence>
<dbReference type="PANTHER" id="PTHR15726">
    <property type="entry name" value="RAB11-FAMILY INTERACTING PROTEIN"/>
    <property type="match status" value="1"/>
</dbReference>
<feature type="compositionally biased region" description="Polar residues" evidence="10">
    <location>
        <begin position="688"/>
        <end position="712"/>
    </location>
</feature>
<feature type="region of interest" description="Disordered" evidence="10">
    <location>
        <begin position="1142"/>
        <end position="1163"/>
    </location>
</feature>
<keyword evidence="6" id="KW-0967">Endosome</keyword>
<dbReference type="InterPro" id="IPR037245">
    <property type="entry name" value="FIP-RBD_C_sf"/>
</dbReference>
<dbReference type="GO" id="GO:0032456">
    <property type="term" value="P:endocytic recycling"/>
    <property type="evidence" value="ECO:0007669"/>
    <property type="project" value="TreeGrafter"/>
</dbReference>
<dbReference type="GeneID" id="114795689"/>
<dbReference type="GO" id="GO:0005509">
    <property type="term" value="F:calcium ion binding"/>
    <property type="evidence" value="ECO:0007669"/>
    <property type="project" value="InterPro"/>
</dbReference>
<dbReference type="InterPro" id="IPR019018">
    <property type="entry name" value="Rab-bd_FIP-RBD"/>
</dbReference>
<feature type="region of interest" description="Disordered" evidence="10">
    <location>
        <begin position="1454"/>
        <end position="1477"/>
    </location>
</feature>
<dbReference type="Pfam" id="PF09457">
    <property type="entry name" value="RBD-FIP"/>
    <property type="match status" value="1"/>
</dbReference>
<reference evidence="13 14" key="1">
    <citation type="submission" date="2020-06" db="EMBL/GenBank/DDBJ databases">
        <authorList>
            <consortium name="Wellcome Sanger Institute Data Sharing"/>
        </authorList>
    </citation>
    <scope>NUCLEOTIDE SEQUENCE [LARGE SCALE GENOMIC DNA]</scope>
</reference>
<dbReference type="GO" id="GO:0055038">
    <property type="term" value="C:recycling endosome membrane"/>
    <property type="evidence" value="ECO:0007669"/>
    <property type="project" value="UniProtKB-SubCell"/>
</dbReference>
<feature type="compositionally biased region" description="Basic and acidic residues" evidence="10">
    <location>
        <begin position="260"/>
        <end position="300"/>
    </location>
</feature>
<evidence type="ECO:0000256" key="9">
    <source>
        <dbReference type="ARBA" id="ARBA00023306"/>
    </source>
</evidence>
<feature type="compositionally biased region" description="Polar residues" evidence="10">
    <location>
        <begin position="552"/>
        <end position="571"/>
    </location>
</feature>
<dbReference type="SUPFAM" id="SSF144270">
    <property type="entry name" value="Eferin C-derminal domain-like"/>
    <property type="match status" value="1"/>
</dbReference>
<proteinExistence type="predicted"/>